<dbReference type="EMBL" id="BSXS01008842">
    <property type="protein sequence ID" value="GME93846.1"/>
    <property type="molecule type" value="Genomic_DNA"/>
</dbReference>
<sequence>MECYYRGLSEGYVEYEDFGSVEDFIKFTMRKYKTEVFSYRRIENINRVTDQKNKEIQQNTQLILRNNQRYYESNELTKFLDTIHVPTLFDSGYCCIQLQSGALVEGMFLAMEYLPFVNNKSSVDETAVNTKLEDIGISHNDIHPRNLCVNERGDTFVFDFSEARFRPHSSDSGTLVEDCHEGEYKG</sequence>
<dbReference type="Proteomes" id="UP001165064">
    <property type="component" value="Unassembled WGS sequence"/>
</dbReference>
<evidence type="ECO:0000313" key="2">
    <source>
        <dbReference type="Proteomes" id="UP001165064"/>
    </source>
</evidence>
<protein>
    <submittedName>
        <fullName evidence="1">Unnamed protein product</fullName>
    </submittedName>
</protein>
<organism evidence="1 2">
    <name type="scientific">Ambrosiozyma monospora</name>
    <name type="common">Yeast</name>
    <name type="synonym">Endomycopsis monosporus</name>
    <dbReference type="NCBI Taxonomy" id="43982"/>
    <lineage>
        <taxon>Eukaryota</taxon>
        <taxon>Fungi</taxon>
        <taxon>Dikarya</taxon>
        <taxon>Ascomycota</taxon>
        <taxon>Saccharomycotina</taxon>
        <taxon>Pichiomycetes</taxon>
        <taxon>Pichiales</taxon>
        <taxon>Pichiaceae</taxon>
        <taxon>Ambrosiozyma</taxon>
    </lineage>
</organism>
<proteinExistence type="predicted"/>
<name>A0ACB5TSB9_AMBMO</name>
<comment type="caution">
    <text evidence="1">The sequence shown here is derived from an EMBL/GenBank/DDBJ whole genome shotgun (WGS) entry which is preliminary data.</text>
</comment>
<gene>
    <name evidence="1" type="ORF">Amon02_000942100</name>
</gene>
<keyword evidence="2" id="KW-1185">Reference proteome</keyword>
<reference evidence="1" key="1">
    <citation type="submission" date="2023-04" db="EMBL/GenBank/DDBJ databases">
        <title>Ambrosiozyma monospora NBRC 10751.</title>
        <authorList>
            <person name="Ichikawa N."/>
            <person name="Sato H."/>
            <person name="Tonouchi N."/>
        </authorList>
    </citation>
    <scope>NUCLEOTIDE SEQUENCE</scope>
    <source>
        <strain evidence="1">NBRC 10751</strain>
    </source>
</reference>
<accession>A0ACB5TSB9</accession>
<evidence type="ECO:0000313" key="1">
    <source>
        <dbReference type="EMBL" id="GME93846.1"/>
    </source>
</evidence>